<proteinExistence type="inferred from homology"/>
<dbReference type="PANTHER" id="PTHR43313">
    <property type="entry name" value="SHORT-CHAIN DEHYDROGENASE/REDUCTASE FAMILY 9C"/>
    <property type="match status" value="1"/>
</dbReference>
<dbReference type="InterPro" id="IPR002347">
    <property type="entry name" value="SDR_fam"/>
</dbReference>
<sequence length="301" mass="34009">MKWIRVVAITGCDSGLGWALAARLAREGLVTVAGMYKGTNTEASKALRALCAHPHILDVTRPESIANFYDYVKCLLEKNPNYRLYALINNAGVMTIADYEVQPPEIFENTINVNLMGPMRMVSTFLPELRKNASEGFKPRIINVASHCGLQPLPGFAPYSGSKAGLLAWTRALRLEHFGTGLSVAAFIPGGFVSISNLMANQKSQEEIILKHLNNEQKPIYETKIKTLNNYLCPNVQAPSFDAMKDENLIETFMKAVLSENPKLQYKVESWRYKFYYTLFKIPFPEIVHLWLIKKFLRFPV</sequence>
<dbReference type="PRINTS" id="PR00080">
    <property type="entry name" value="SDRFAMILY"/>
</dbReference>
<dbReference type="SUPFAM" id="SSF51735">
    <property type="entry name" value="NAD(P)-binding Rossmann-fold domains"/>
    <property type="match status" value="1"/>
</dbReference>
<dbReference type="AlphaFoldDB" id="A0A821RQG3"/>
<dbReference type="PANTHER" id="PTHR43313:SF36">
    <property type="entry name" value="D-BETA-HYDROXYBUTYRATE DEHYDROGENASE, MITOCHONDRIAL"/>
    <property type="match status" value="1"/>
</dbReference>
<evidence type="ECO:0000313" key="3">
    <source>
        <dbReference type="EMBL" id="CAF4845023.1"/>
    </source>
</evidence>
<accession>A0A821RQG3</accession>
<evidence type="ECO:0000313" key="4">
    <source>
        <dbReference type="Proteomes" id="UP000663880"/>
    </source>
</evidence>
<name>A0A821RQG3_9NEOP</name>
<protein>
    <recommendedName>
        <fullName evidence="5">Short-chain dehydrogenase/reductase</fullName>
    </recommendedName>
</protein>
<comment type="caution">
    <text evidence="3">The sequence shown here is derived from an EMBL/GenBank/DDBJ whole genome shotgun (WGS) entry which is preliminary data.</text>
</comment>
<dbReference type="PROSITE" id="PS00061">
    <property type="entry name" value="ADH_SHORT"/>
    <property type="match status" value="1"/>
</dbReference>
<evidence type="ECO:0000256" key="2">
    <source>
        <dbReference type="RuleBase" id="RU000363"/>
    </source>
</evidence>
<dbReference type="InterPro" id="IPR036291">
    <property type="entry name" value="NAD(P)-bd_dom_sf"/>
</dbReference>
<gene>
    <name evidence="3" type="ORF">PMACD_LOCUS6543</name>
</gene>
<evidence type="ECO:0008006" key="5">
    <source>
        <dbReference type="Google" id="ProtNLM"/>
    </source>
</evidence>
<comment type="similarity">
    <text evidence="2">Belongs to the short-chain dehydrogenases/reductases (SDR) family.</text>
</comment>
<dbReference type="EMBL" id="CAJOBZ010000014">
    <property type="protein sequence ID" value="CAF4845023.1"/>
    <property type="molecule type" value="Genomic_DNA"/>
</dbReference>
<evidence type="ECO:0000256" key="1">
    <source>
        <dbReference type="ARBA" id="ARBA00023002"/>
    </source>
</evidence>
<dbReference type="Gene3D" id="3.40.50.720">
    <property type="entry name" value="NAD(P)-binding Rossmann-like Domain"/>
    <property type="match status" value="1"/>
</dbReference>
<keyword evidence="1" id="KW-0560">Oxidoreductase</keyword>
<organism evidence="3 4">
    <name type="scientific">Pieris macdunnoughi</name>
    <dbReference type="NCBI Taxonomy" id="345717"/>
    <lineage>
        <taxon>Eukaryota</taxon>
        <taxon>Metazoa</taxon>
        <taxon>Ecdysozoa</taxon>
        <taxon>Arthropoda</taxon>
        <taxon>Hexapoda</taxon>
        <taxon>Insecta</taxon>
        <taxon>Pterygota</taxon>
        <taxon>Neoptera</taxon>
        <taxon>Endopterygota</taxon>
        <taxon>Lepidoptera</taxon>
        <taxon>Glossata</taxon>
        <taxon>Ditrysia</taxon>
        <taxon>Papilionoidea</taxon>
        <taxon>Pieridae</taxon>
        <taxon>Pierinae</taxon>
        <taxon>Pieris</taxon>
    </lineage>
</organism>
<keyword evidence="4" id="KW-1185">Reference proteome</keyword>
<dbReference type="GO" id="GO:0008202">
    <property type="term" value="P:steroid metabolic process"/>
    <property type="evidence" value="ECO:0007669"/>
    <property type="project" value="TreeGrafter"/>
</dbReference>
<dbReference type="Proteomes" id="UP000663880">
    <property type="component" value="Unassembled WGS sequence"/>
</dbReference>
<reference evidence="3" key="1">
    <citation type="submission" date="2021-02" db="EMBL/GenBank/DDBJ databases">
        <authorList>
            <person name="Steward A R."/>
        </authorList>
    </citation>
    <scope>NUCLEOTIDE SEQUENCE</scope>
</reference>
<dbReference type="PRINTS" id="PR00081">
    <property type="entry name" value="GDHRDH"/>
</dbReference>
<dbReference type="GO" id="GO:0016491">
    <property type="term" value="F:oxidoreductase activity"/>
    <property type="evidence" value="ECO:0007669"/>
    <property type="project" value="UniProtKB-KW"/>
</dbReference>
<dbReference type="OrthoDB" id="294295at2759"/>
<dbReference type="InterPro" id="IPR020904">
    <property type="entry name" value="Sc_DH/Rdtase_CS"/>
</dbReference>
<dbReference type="Pfam" id="PF00106">
    <property type="entry name" value="adh_short"/>
    <property type="match status" value="1"/>
</dbReference>